<feature type="compositionally biased region" description="Basic residues" evidence="1">
    <location>
        <begin position="1"/>
        <end position="18"/>
    </location>
</feature>
<organism evidence="2 3">
    <name type="scientific">Salix udensis</name>
    <dbReference type="NCBI Taxonomy" id="889485"/>
    <lineage>
        <taxon>Eukaryota</taxon>
        <taxon>Viridiplantae</taxon>
        <taxon>Streptophyta</taxon>
        <taxon>Embryophyta</taxon>
        <taxon>Tracheophyta</taxon>
        <taxon>Spermatophyta</taxon>
        <taxon>Magnoliopsida</taxon>
        <taxon>eudicotyledons</taxon>
        <taxon>Gunneridae</taxon>
        <taxon>Pentapetalae</taxon>
        <taxon>rosids</taxon>
        <taxon>fabids</taxon>
        <taxon>Malpighiales</taxon>
        <taxon>Salicaceae</taxon>
        <taxon>Saliceae</taxon>
        <taxon>Salix</taxon>
    </lineage>
</organism>
<sequence>MKIEKPKKRNPQREKKKSYPTTPQLQRQQLSSASHCLPTRLLQPPSRPEAGTPTAPQVTADAATDDTRKRANDILSTEARHRDGGAIMGLKDAKERSRRS</sequence>
<evidence type="ECO:0000313" key="2">
    <source>
        <dbReference type="EMBL" id="KAJ6421730.1"/>
    </source>
</evidence>
<feature type="compositionally biased region" description="Basic and acidic residues" evidence="1">
    <location>
        <begin position="91"/>
        <end position="100"/>
    </location>
</feature>
<feature type="region of interest" description="Disordered" evidence="1">
    <location>
        <begin position="1"/>
        <end position="100"/>
    </location>
</feature>
<name>A0AAD6KE14_9ROSI</name>
<protein>
    <submittedName>
        <fullName evidence="2">Uncharacterized protein</fullName>
    </submittedName>
</protein>
<accession>A0AAD6KE14</accession>
<comment type="caution">
    <text evidence="2">The sequence shown here is derived from an EMBL/GenBank/DDBJ whole genome shotgun (WGS) entry which is preliminary data.</text>
</comment>
<dbReference type="EMBL" id="JAPFFJ010000008">
    <property type="protein sequence ID" value="KAJ6421730.1"/>
    <property type="molecule type" value="Genomic_DNA"/>
</dbReference>
<gene>
    <name evidence="2" type="ORF">OIU84_029004</name>
</gene>
<reference evidence="2 3" key="1">
    <citation type="journal article" date="2023" name="Int. J. Mol. Sci.">
        <title>De Novo Assembly and Annotation of 11 Diverse Shrub Willow (Salix) Genomes Reveals Novel Gene Organization in Sex-Linked Regions.</title>
        <authorList>
            <person name="Hyden B."/>
            <person name="Feng K."/>
            <person name="Yates T.B."/>
            <person name="Jawdy S."/>
            <person name="Cereghino C."/>
            <person name="Smart L.B."/>
            <person name="Muchero W."/>
        </authorList>
    </citation>
    <scope>NUCLEOTIDE SEQUENCE [LARGE SCALE GENOMIC DNA]</scope>
    <source>
        <tissue evidence="2">Shoot tip</tissue>
    </source>
</reference>
<proteinExistence type="predicted"/>
<dbReference type="Proteomes" id="UP001162972">
    <property type="component" value="Chromosome 17"/>
</dbReference>
<dbReference type="AlphaFoldDB" id="A0AAD6KE14"/>
<evidence type="ECO:0000256" key="1">
    <source>
        <dbReference type="SAM" id="MobiDB-lite"/>
    </source>
</evidence>
<evidence type="ECO:0000313" key="3">
    <source>
        <dbReference type="Proteomes" id="UP001162972"/>
    </source>
</evidence>
<feature type="compositionally biased region" description="Polar residues" evidence="1">
    <location>
        <begin position="19"/>
        <end position="34"/>
    </location>
</feature>
<keyword evidence="3" id="KW-1185">Reference proteome</keyword>
<feature type="compositionally biased region" description="Basic and acidic residues" evidence="1">
    <location>
        <begin position="65"/>
        <end position="84"/>
    </location>
</feature>